<dbReference type="InterPro" id="IPR010560">
    <property type="entry name" value="Neogenin_C"/>
</dbReference>
<dbReference type="AlphaFoldDB" id="A0A6A4SGE6"/>
<comment type="subcellular location">
    <subcellularLocation>
        <location evidence="1">Membrane</location>
        <topology evidence="1">Single-pass type I membrane protein</topology>
    </subcellularLocation>
</comment>
<evidence type="ECO:0000313" key="9">
    <source>
        <dbReference type="Proteomes" id="UP000438429"/>
    </source>
</evidence>
<evidence type="ECO:0000256" key="1">
    <source>
        <dbReference type="ARBA" id="ARBA00004479"/>
    </source>
</evidence>
<evidence type="ECO:0000256" key="3">
    <source>
        <dbReference type="ARBA" id="ARBA00022989"/>
    </source>
</evidence>
<feature type="domain" description="Neogenin C-terminal" evidence="7">
    <location>
        <begin position="28"/>
        <end position="178"/>
    </location>
</feature>
<name>A0A6A4SGE6_SCOMX</name>
<evidence type="ECO:0000256" key="2">
    <source>
        <dbReference type="ARBA" id="ARBA00022692"/>
    </source>
</evidence>
<sequence>MSSDASVNPLLQQQPPPQQAPPLLPGSSASLVEHGPGVGPVPGAPAAVVASAEEAQAASGRTIPTACVRPSHPLRSFTNPLLPPPMGTIDPKVYTSMMPQSSASLPKPQVKTASLGQAGKARSPLLPVSVPTAPDLPEEGGTKSAEDSAANVYEQDDLSEQMASLEGLMKQLNAITGSAF</sequence>
<evidence type="ECO:0000256" key="5">
    <source>
        <dbReference type="ARBA" id="ARBA00023180"/>
    </source>
</evidence>
<evidence type="ECO:0000256" key="6">
    <source>
        <dbReference type="SAM" id="MobiDB-lite"/>
    </source>
</evidence>
<dbReference type="Pfam" id="PF06583">
    <property type="entry name" value="Neogenin_C"/>
    <property type="match status" value="1"/>
</dbReference>
<feature type="compositionally biased region" description="Pro residues" evidence="6">
    <location>
        <begin position="14"/>
        <end position="24"/>
    </location>
</feature>
<dbReference type="EMBL" id="VEVO01000014">
    <property type="protein sequence ID" value="KAF0031298.1"/>
    <property type="molecule type" value="Genomic_DNA"/>
</dbReference>
<organism evidence="8 9">
    <name type="scientific">Scophthalmus maximus</name>
    <name type="common">Turbot</name>
    <name type="synonym">Psetta maxima</name>
    <dbReference type="NCBI Taxonomy" id="52904"/>
    <lineage>
        <taxon>Eukaryota</taxon>
        <taxon>Metazoa</taxon>
        <taxon>Chordata</taxon>
        <taxon>Craniata</taxon>
        <taxon>Vertebrata</taxon>
        <taxon>Euteleostomi</taxon>
        <taxon>Actinopterygii</taxon>
        <taxon>Neopterygii</taxon>
        <taxon>Teleostei</taxon>
        <taxon>Neoteleostei</taxon>
        <taxon>Acanthomorphata</taxon>
        <taxon>Carangaria</taxon>
        <taxon>Pleuronectiformes</taxon>
        <taxon>Pleuronectoidei</taxon>
        <taxon>Scophthalmidae</taxon>
        <taxon>Scophthalmus</taxon>
    </lineage>
</organism>
<keyword evidence="4" id="KW-0472">Membrane</keyword>
<proteinExistence type="predicted"/>
<dbReference type="Proteomes" id="UP000438429">
    <property type="component" value="Unassembled WGS sequence"/>
</dbReference>
<evidence type="ECO:0000313" key="8">
    <source>
        <dbReference type="EMBL" id="KAF0031298.1"/>
    </source>
</evidence>
<gene>
    <name evidence="8" type="ORF">F2P81_015853</name>
</gene>
<keyword evidence="3" id="KW-1133">Transmembrane helix</keyword>
<dbReference type="GO" id="GO:0016020">
    <property type="term" value="C:membrane"/>
    <property type="evidence" value="ECO:0007669"/>
    <property type="project" value="UniProtKB-SubCell"/>
</dbReference>
<keyword evidence="2" id="KW-0812">Transmembrane</keyword>
<keyword evidence="5" id="KW-0325">Glycoprotein</keyword>
<evidence type="ECO:0000256" key="4">
    <source>
        <dbReference type="ARBA" id="ARBA00023136"/>
    </source>
</evidence>
<reference evidence="8 9" key="1">
    <citation type="submission" date="2019-06" db="EMBL/GenBank/DDBJ databases">
        <title>Draft genomes of female and male turbot (Scophthalmus maximus).</title>
        <authorList>
            <person name="Xu H."/>
            <person name="Xu X.-W."/>
            <person name="Shao C."/>
            <person name="Chen S."/>
        </authorList>
    </citation>
    <scope>NUCLEOTIDE SEQUENCE [LARGE SCALE GENOMIC DNA]</scope>
    <source>
        <strain evidence="8">Ysfricsl-2016a</strain>
        <tissue evidence="8">Blood</tissue>
    </source>
</reference>
<comment type="caution">
    <text evidence="8">The sequence shown here is derived from an EMBL/GenBank/DDBJ whole genome shotgun (WGS) entry which is preliminary data.</text>
</comment>
<protein>
    <recommendedName>
        <fullName evidence="7">Neogenin C-terminal domain-containing protein</fullName>
    </recommendedName>
</protein>
<accession>A0A6A4SGE6</accession>
<feature type="region of interest" description="Disordered" evidence="6">
    <location>
        <begin position="1"/>
        <end position="149"/>
    </location>
</feature>
<evidence type="ECO:0000259" key="7">
    <source>
        <dbReference type="Pfam" id="PF06583"/>
    </source>
</evidence>